<dbReference type="Gene3D" id="6.10.320.10">
    <property type="match status" value="1"/>
</dbReference>
<keyword evidence="2" id="KW-1185">Reference proteome</keyword>
<dbReference type="NCBIfam" id="NF038048">
    <property type="entry name" value="DIP1984_fam"/>
    <property type="match status" value="1"/>
</dbReference>
<dbReference type="AlphaFoldDB" id="A0A1U9KFH7"/>
<dbReference type="InterPro" id="IPR047741">
    <property type="entry name" value="DIP1984-like"/>
</dbReference>
<organism evidence="1 2">
    <name type="scientific">Acetobacter aceti</name>
    <dbReference type="NCBI Taxonomy" id="435"/>
    <lineage>
        <taxon>Bacteria</taxon>
        <taxon>Pseudomonadati</taxon>
        <taxon>Pseudomonadota</taxon>
        <taxon>Alphaproteobacteria</taxon>
        <taxon>Acetobacterales</taxon>
        <taxon>Acetobacteraceae</taxon>
        <taxon>Acetobacter</taxon>
        <taxon>Acetobacter subgen. Acetobacter</taxon>
    </lineage>
</organism>
<proteinExistence type="predicted"/>
<dbReference type="CDD" id="cd12208">
    <property type="entry name" value="DIP1984-like"/>
    <property type="match status" value="1"/>
</dbReference>
<reference evidence="1 2" key="1">
    <citation type="submission" date="2016-03" db="EMBL/GenBank/DDBJ databases">
        <title>Acetic acid bacteria sequencing.</title>
        <authorList>
            <person name="Brandt J."/>
            <person name="Jakob F."/>
            <person name="Vogel R.F."/>
        </authorList>
    </citation>
    <scope>NUCLEOTIDE SEQUENCE [LARGE SCALE GENOMIC DNA]</scope>
    <source>
        <strain evidence="1 2">TMW2.1153</strain>
    </source>
</reference>
<dbReference type="EMBL" id="CP014692">
    <property type="protein sequence ID" value="AQS84563.1"/>
    <property type="molecule type" value="Genomic_DNA"/>
</dbReference>
<dbReference type="Pfam" id="PF20935">
    <property type="entry name" value="DUF6847"/>
    <property type="match status" value="1"/>
</dbReference>
<name>A0A1U9KFH7_ACEAC</name>
<evidence type="ECO:0000313" key="2">
    <source>
        <dbReference type="Proteomes" id="UP000188937"/>
    </source>
</evidence>
<evidence type="ECO:0000313" key="1">
    <source>
        <dbReference type="EMBL" id="AQS84563.1"/>
    </source>
</evidence>
<dbReference type="KEGG" id="aace:A0U92_06965"/>
<dbReference type="Proteomes" id="UP000188937">
    <property type="component" value="Chromosome"/>
</dbReference>
<protein>
    <submittedName>
        <fullName evidence="1">Uncharacterized protein</fullName>
    </submittedName>
</protein>
<dbReference type="OrthoDB" id="3730241at2"/>
<gene>
    <name evidence="1" type="ORF">A0U92_06965</name>
</gene>
<dbReference type="STRING" id="435.A0U92_06965"/>
<accession>A0A1U9KFH7</accession>
<sequence>MKLAEALILRSDTKKQMEQLAVRIRKTALAQEGDTPPEDPNELMVVYEKSARQLRDLIVAINHTNATTPFDTGFMTDALAERDRLKAMVTLLRDTASAATVIRSAQTRSEIKFVATVKSPLFRKESISCRGICVRWIRKFSPPTGQQTWLEHNQTR</sequence>